<keyword evidence="2" id="KW-1185">Reference proteome</keyword>
<accession>A0A9Q9MD77</accession>
<dbReference type="OrthoDB" id="3357943at2"/>
<dbReference type="RefSeq" id="WP_033363821.1">
    <property type="nucleotide sequence ID" value="NZ_CP073767.1"/>
</dbReference>
<evidence type="ECO:0000313" key="2">
    <source>
        <dbReference type="Proteomes" id="UP001058003"/>
    </source>
</evidence>
<dbReference type="KEGG" id="daur:Daura_34290"/>
<organism evidence="1 2">
    <name type="scientific">Dactylosporangium aurantiacum</name>
    <dbReference type="NCBI Taxonomy" id="35754"/>
    <lineage>
        <taxon>Bacteria</taxon>
        <taxon>Bacillati</taxon>
        <taxon>Actinomycetota</taxon>
        <taxon>Actinomycetes</taxon>
        <taxon>Micromonosporales</taxon>
        <taxon>Micromonosporaceae</taxon>
        <taxon>Dactylosporangium</taxon>
    </lineage>
</organism>
<name>A0A9Q9MD77_9ACTN</name>
<proteinExistence type="predicted"/>
<dbReference type="Proteomes" id="UP001058003">
    <property type="component" value="Chromosome"/>
</dbReference>
<reference evidence="1" key="1">
    <citation type="submission" date="2021-04" db="EMBL/GenBank/DDBJ databases">
        <title>Dactylosporangium aurantiacum NRRL B-8018 full assembly.</title>
        <authorList>
            <person name="Hartkoorn R.C."/>
            <person name="Beaudoing E."/>
            <person name="Hot D."/>
        </authorList>
    </citation>
    <scope>NUCLEOTIDE SEQUENCE</scope>
    <source>
        <strain evidence="1">NRRL B-8018</strain>
    </source>
</reference>
<evidence type="ECO:0000313" key="1">
    <source>
        <dbReference type="EMBL" id="UWZ51774.1"/>
    </source>
</evidence>
<gene>
    <name evidence="1" type="ORF">Daura_34290</name>
</gene>
<dbReference type="AlphaFoldDB" id="A0A9Q9MD77"/>
<protein>
    <submittedName>
        <fullName evidence="1">Uncharacterized protein</fullName>
    </submittedName>
</protein>
<dbReference type="EMBL" id="CP073767">
    <property type="protein sequence ID" value="UWZ51774.1"/>
    <property type="molecule type" value="Genomic_DNA"/>
</dbReference>
<sequence>MLWRHTALDAPVLLPTPAGRSSAAHGITDDGRVVGDLDQGAVPYRLSDAGLWRGGAVTPLPAPAGYDHVSVTSISADGRVVAGTATKATGGSVEPFRWDCR</sequence>